<keyword evidence="7 15" id="KW-0479">Metal-binding</keyword>
<feature type="active site" description="Charge relay system" evidence="15">
    <location>
        <position position="304"/>
    </location>
</feature>
<accession>A0A4Z1NW41</accession>
<dbReference type="InterPro" id="IPR015366">
    <property type="entry name" value="S53_propep"/>
</dbReference>
<comment type="catalytic activity">
    <reaction evidence="1">
        <text>Release of an N-terminal tripeptide from a polypeptide.</text>
        <dbReference type="EC" id="3.4.14.10"/>
    </reaction>
</comment>
<dbReference type="GO" id="GO:0004252">
    <property type="term" value="F:serine-type endopeptidase activity"/>
    <property type="evidence" value="ECO:0007669"/>
    <property type="project" value="UniProtKB-UniRule"/>
</dbReference>
<dbReference type="InterPro" id="IPR023828">
    <property type="entry name" value="Peptidase_S8_Ser-AS"/>
</dbReference>
<keyword evidence="5" id="KW-0964">Secreted</keyword>
<comment type="subcellular location">
    <subcellularLocation>
        <location evidence="3">Secreted</location>
        <location evidence="3">Extracellular space</location>
    </subcellularLocation>
</comment>
<protein>
    <recommendedName>
        <fullName evidence="4">tripeptidyl-peptidase II</fullName>
        <ecNumber evidence="4">3.4.14.10</ecNumber>
    </recommendedName>
</protein>
<dbReference type="Gene3D" id="3.40.50.200">
    <property type="entry name" value="Peptidase S8/S53 domain"/>
    <property type="match status" value="1"/>
</dbReference>
<reference evidence="18 19" key="1">
    <citation type="submission" date="2019-04" db="EMBL/GenBank/DDBJ databases">
        <title>High contiguity whole genome sequence and gene annotation resource for two Venturia nashicola isolates.</title>
        <authorList>
            <person name="Prokchorchik M."/>
            <person name="Won K."/>
            <person name="Lee Y."/>
            <person name="Choi E.D."/>
            <person name="Segonzac C."/>
            <person name="Sohn K.H."/>
        </authorList>
    </citation>
    <scope>NUCLEOTIDE SEQUENCE [LARGE SCALE GENOMIC DNA]</scope>
    <source>
        <strain evidence="18 19">PRI2</strain>
    </source>
</reference>
<evidence type="ECO:0000256" key="4">
    <source>
        <dbReference type="ARBA" id="ARBA00012462"/>
    </source>
</evidence>
<dbReference type="STRING" id="86259.A0A4Z1NW41"/>
<evidence type="ECO:0000256" key="5">
    <source>
        <dbReference type="ARBA" id="ARBA00022525"/>
    </source>
</evidence>
<dbReference type="InterPro" id="IPR030400">
    <property type="entry name" value="Sedolisin_dom"/>
</dbReference>
<dbReference type="CDD" id="cd11377">
    <property type="entry name" value="Pro-peptidase_S53"/>
    <property type="match status" value="1"/>
</dbReference>
<evidence type="ECO:0000256" key="8">
    <source>
        <dbReference type="ARBA" id="ARBA00022729"/>
    </source>
</evidence>
<comment type="cofactor">
    <cofactor evidence="15">
        <name>Ca(2+)</name>
        <dbReference type="ChEBI" id="CHEBI:29108"/>
    </cofactor>
    <text evidence="15">Binds 1 Ca(2+) ion per subunit.</text>
</comment>
<dbReference type="FunFam" id="3.40.50.200:FF:000015">
    <property type="entry name" value="Tripeptidyl peptidase A"/>
    <property type="match status" value="1"/>
</dbReference>
<dbReference type="PROSITE" id="PS51695">
    <property type="entry name" value="SEDOLISIN"/>
    <property type="match status" value="1"/>
</dbReference>
<evidence type="ECO:0000256" key="9">
    <source>
        <dbReference type="ARBA" id="ARBA00022801"/>
    </source>
</evidence>
<keyword evidence="13" id="KW-0865">Zymogen</keyword>
<keyword evidence="12" id="KW-0843">Virulence</keyword>
<keyword evidence="14" id="KW-0325">Glycoprotein</keyword>
<evidence type="ECO:0000256" key="2">
    <source>
        <dbReference type="ARBA" id="ARBA00002451"/>
    </source>
</evidence>
<feature type="binding site" evidence="15">
    <location>
        <position position="566"/>
    </location>
    <ligand>
        <name>Ca(2+)</name>
        <dbReference type="ChEBI" id="CHEBI:29108"/>
    </ligand>
</feature>
<dbReference type="GO" id="GO:0046872">
    <property type="term" value="F:metal ion binding"/>
    <property type="evidence" value="ECO:0007669"/>
    <property type="project" value="UniProtKB-UniRule"/>
</dbReference>
<evidence type="ECO:0000256" key="3">
    <source>
        <dbReference type="ARBA" id="ARBA00004239"/>
    </source>
</evidence>
<dbReference type="EMBL" id="SNSC02000021">
    <property type="protein sequence ID" value="TID15247.1"/>
    <property type="molecule type" value="Genomic_DNA"/>
</dbReference>
<evidence type="ECO:0000256" key="11">
    <source>
        <dbReference type="ARBA" id="ARBA00022837"/>
    </source>
</evidence>
<dbReference type="EC" id="3.4.14.10" evidence="4"/>
<comment type="function">
    <text evidence="2">Secreted tripeptidyl-peptidase which degrades proteins at acidic pHs and is involved in virulence.</text>
</comment>
<keyword evidence="8 16" id="KW-0732">Signal</keyword>
<dbReference type="SUPFAM" id="SSF52743">
    <property type="entry name" value="Subtilisin-like"/>
    <property type="match status" value="1"/>
</dbReference>
<keyword evidence="19" id="KW-1185">Reference proteome</keyword>
<keyword evidence="10 15" id="KW-0720">Serine protease</keyword>
<gene>
    <name evidence="18" type="ORF">E6O75_ATG08500</name>
</gene>
<dbReference type="GO" id="GO:0005576">
    <property type="term" value="C:extracellular region"/>
    <property type="evidence" value="ECO:0007669"/>
    <property type="project" value="UniProtKB-SubCell"/>
</dbReference>
<feature type="active site" description="Charge relay system" evidence="15">
    <location>
        <position position="522"/>
    </location>
</feature>
<evidence type="ECO:0000256" key="10">
    <source>
        <dbReference type="ARBA" id="ARBA00022825"/>
    </source>
</evidence>
<keyword evidence="6 15" id="KW-0645">Protease</keyword>
<evidence type="ECO:0000256" key="16">
    <source>
        <dbReference type="SAM" id="SignalP"/>
    </source>
</evidence>
<dbReference type="GO" id="GO:0008240">
    <property type="term" value="F:tripeptidyl-peptidase activity"/>
    <property type="evidence" value="ECO:0007669"/>
    <property type="project" value="UniProtKB-EC"/>
</dbReference>
<dbReference type="Proteomes" id="UP000298493">
    <property type="component" value="Unassembled WGS sequence"/>
</dbReference>
<feature type="domain" description="Peptidase S53" evidence="17">
    <location>
        <begin position="227"/>
        <end position="623"/>
    </location>
</feature>
<feature type="chain" id="PRO_5021440481" description="tripeptidyl-peptidase II" evidence="16">
    <location>
        <begin position="21"/>
        <end position="641"/>
    </location>
</feature>
<feature type="binding site" evidence="15">
    <location>
        <position position="565"/>
    </location>
    <ligand>
        <name>Ca(2+)</name>
        <dbReference type="ChEBI" id="CHEBI:29108"/>
    </ligand>
</feature>
<comment type="caution">
    <text evidence="18">The sequence shown here is derived from an EMBL/GenBank/DDBJ whole genome shotgun (WGS) entry which is preliminary data.</text>
</comment>
<dbReference type="CDD" id="cd04056">
    <property type="entry name" value="Peptidases_S53"/>
    <property type="match status" value="1"/>
</dbReference>
<dbReference type="SUPFAM" id="SSF54897">
    <property type="entry name" value="Protease propeptides/inhibitors"/>
    <property type="match status" value="1"/>
</dbReference>
<dbReference type="SMART" id="SM00944">
    <property type="entry name" value="Pro-kuma_activ"/>
    <property type="match status" value="1"/>
</dbReference>
<evidence type="ECO:0000256" key="13">
    <source>
        <dbReference type="ARBA" id="ARBA00023145"/>
    </source>
</evidence>
<evidence type="ECO:0000256" key="12">
    <source>
        <dbReference type="ARBA" id="ARBA00023026"/>
    </source>
</evidence>
<evidence type="ECO:0000256" key="14">
    <source>
        <dbReference type="ARBA" id="ARBA00023180"/>
    </source>
</evidence>
<dbReference type="PANTHER" id="PTHR14218">
    <property type="entry name" value="PROTEASE S8 TRIPEPTIDYL PEPTIDASE I CLN2"/>
    <property type="match status" value="1"/>
</dbReference>
<evidence type="ECO:0000313" key="18">
    <source>
        <dbReference type="EMBL" id="TID15247.1"/>
    </source>
</evidence>
<evidence type="ECO:0000256" key="6">
    <source>
        <dbReference type="ARBA" id="ARBA00022670"/>
    </source>
</evidence>
<keyword evidence="11 15" id="KW-0106">Calcium</keyword>
<dbReference type="GO" id="GO:0006508">
    <property type="term" value="P:proteolysis"/>
    <property type="evidence" value="ECO:0007669"/>
    <property type="project" value="UniProtKB-KW"/>
</dbReference>
<name>A0A4Z1NW41_9PEZI</name>
<sequence>MVSKTILGAFALLFAAGSNAARAMKRMESVSHAALASQGWAVARRPASQESITLQIALTLQNTEKMISTLLDRSNQKSPNYGKWLDRDEVNAIVQPSAEANKAVVNWLKSEGVSKVHSDGTVVTLATTIETANRILNANFQGYQRSGIAKVRTVEYSVPHDVAEHIDVIHPTTFFGSTQAFAPVHAKYGHSLETVKMSHLETRQGALLPTEGNNTKQQTVTPDCAIIISPACIKQLYNIGNYTALATSGSKIGFGSFLNQSASWEDLKLFNEYFQLPQHNFTKVEVTKGAATPPVLEVAEANLDIQSVVGVAYPLPITEFLTGGSPPFIPDLEMTNETRNTNEPYLPYYQYLLSLKNSELPQAISNSYGEPEQTVPRAYAERTCILIAMMGLRGVTVMESSGDTGIGAGCLSNDGKKRKRFDPQFPSTCPWITSVGGTQAVNPEIAWVDSSGGFSDYFPRPSYQADAVETYFTKRAPEKVTTTWLPYYNNKGRAFPDISAHSLTPYYLIFENGEKSLSGGTSAAVPVMAGIIGLLNDARLRAGLPTLGFINPWLYGPRSSEFIIDITGGASRGCDGINWQQLVRLNNSGIIPGATWNATIGWDPVTGLGIPDFQKMLKSALNKKDGGQAWAGEVGSEWTSR</sequence>
<dbReference type="PANTHER" id="PTHR14218:SF34">
    <property type="entry name" value="TRIPEPTIDYL-PEPTIDASE SED4"/>
    <property type="match status" value="1"/>
</dbReference>
<proteinExistence type="predicted"/>
<dbReference type="AlphaFoldDB" id="A0A4Z1NW41"/>
<dbReference type="InterPro" id="IPR050819">
    <property type="entry name" value="Tripeptidyl-peptidase_I"/>
</dbReference>
<evidence type="ECO:0000259" key="17">
    <source>
        <dbReference type="PROSITE" id="PS51695"/>
    </source>
</evidence>
<keyword evidence="9 15" id="KW-0378">Hydrolase</keyword>
<dbReference type="InterPro" id="IPR036852">
    <property type="entry name" value="Peptidase_S8/S53_dom_sf"/>
</dbReference>
<evidence type="ECO:0000256" key="7">
    <source>
        <dbReference type="ARBA" id="ARBA00022723"/>
    </source>
</evidence>
<evidence type="ECO:0000313" key="19">
    <source>
        <dbReference type="Proteomes" id="UP000298493"/>
    </source>
</evidence>
<feature type="binding site" evidence="15">
    <location>
        <position position="603"/>
    </location>
    <ligand>
        <name>Ca(2+)</name>
        <dbReference type="ChEBI" id="CHEBI:29108"/>
    </ligand>
</feature>
<organism evidence="18 19">
    <name type="scientific">Venturia nashicola</name>
    <dbReference type="NCBI Taxonomy" id="86259"/>
    <lineage>
        <taxon>Eukaryota</taxon>
        <taxon>Fungi</taxon>
        <taxon>Dikarya</taxon>
        <taxon>Ascomycota</taxon>
        <taxon>Pezizomycotina</taxon>
        <taxon>Dothideomycetes</taxon>
        <taxon>Pleosporomycetidae</taxon>
        <taxon>Venturiales</taxon>
        <taxon>Venturiaceae</taxon>
        <taxon>Venturia</taxon>
    </lineage>
</organism>
<feature type="signal peptide" evidence="16">
    <location>
        <begin position="1"/>
        <end position="20"/>
    </location>
</feature>
<feature type="binding site" evidence="15">
    <location>
        <position position="601"/>
    </location>
    <ligand>
        <name>Ca(2+)</name>
        <dbReference type="ChEBI" id="CHEBI:29108"/>
    </ligand>
</feature>
<feature type="active site" description="Charge relay system" evidence="15">
    <location>
        <position position="300"/>
    </location>
</feature>
<evidence type="ECO:0000256" key="15">
    <source>
        <dbReference type="PROSITE-ProRule" id="PRU01032"/>
    </source>
</evidence>
<dbReference type="PROSITE" id="PS00138">
    <property type="entry name" value="SUBTILASE_SER"/>
    <property type="match status" value="1"/>
</dbReference>
<dbReference type="Pfam" id="PF09286">
    <property type="entry name" value="Pro-kuma_activ"/>
    <property type="match status" value="1"/>
</dbReference>
<evidence type="ECO:0000256" key="1">
    <source>
        <dbReference type="ARBA" id="ARBA00001910"/>
    </source>
</evidence>